<reference evidence="1" key="1">
    <citation type="journal article" date="2014" name="Front. Microbiol.">
        <title>High frequency of phylogenetically diverse reductive dehalogenase-homologous genes in deep subseafloor sedimentary metagenomes.</title>
        <authorList>
            <person name="Kawai M."/>
            <person name="Futagami T."/>
            <person name="Toyoda A."/>
            <person name="Takaki Y."/>
            <person name="Nishi S."/>
            <person name="Hori S."/>
            <person name="Arai W."/>
            <person name="Tsubouchi T."/>
            <person name="Morono Y."/>
            <person name="Uchiyama I."/>
            <person name="Ito T."/>
            <person name="Fujiyama A."/>
            <person name="Inagaki F."/>
            <person name="Takami H."/>
        </authorList>
    </citation>
    <scope>NUCLEOTIDE SEQUENCE</scope>
    <source>
        <strain evidence="1">Expedition CK06-06</strain>
    </source>
</reference>
<evidence type="ECO:0000313" key="1">
    <source>
        <dbReference type="EMBL" id="GAH58477.1"/>
    </source>
</evidence>
<organism evidence="1">
    <name type="scientific">marine sediment metagenome</name>
    <dbReference type="NCBI Taxonomy" id="412755"/>
    <lineage>
        <taxon>unclassified sequences</taxon>
        <taxon>metagenomes</taxon>
        <taxon>ecological metagenomes</taxon>
    </lineage>
</organism>
<dbReference type="AlphaFoldDB" id="X1GMU5"/>
<accession>X1GMU5</accession>
<protein>
    <submittedName>
        <fullName evidence="1">Uncharacterized protein</fullName>
    </submittedName>
</protein>
<gene>
    <name evidence="1" type="ORF">S03H2_28675</name>
</gene>
<name>X1GMU5_9ZZZZ</name>
<sequence>MDYNEFSIAEGISSAFPIRGSKVLSVAKDSGGAIIAVLSI</sequence>
<dbReference type="EMBL" id="BARU01017277">
    <property type="protein sequence ID" value="GAH58477.1"/>
    <property type="molecule type" value="Genomic_DNA"/>
</dbReference>
<proteinExistence type="predicted"/>
<comment type="caution">
    <text evidence="1">The sequence shown here is derived from an EMBL/GenBank/DDBJ whole genome shotgun (WGS) entry which is preliminary data.</text>
</comment>